<keyword evidence="7" id="KW-1185">Reference proteome</keyword>
<sequence>MFGCVSDFLTNRKIIKMKNVRRLTNTLGSVIPALCLILVSFTTNVTLAVVCFVTALGAHSGAHASWVVSYIDLSPNYSGVLMGIGNGLANGCVLLLPVLVSNIVTDVTNQTQWRLTMFVIAASTVLTNIVYVIFVSSDVKPWNVYENTKESGDIALETKENGLKTKA</sequence>
<dbReference type="Proteomes" id="UP000324832">
    <property type="component" value="Unassembled WGS sequence"/>
</dbReference>
<dbReference type="EMBL" id="FZQP02006893">
    <property type="protein sequence ID" value="VVD04778.1"/>
    <property type="molecule type" value="Genomic_DNA"/>
</dbReference>
<protein>
    <recommendedName>
        <fullName evidence="8">Major facilitator superfamily (MFS) profile domain-containing protein</fullName>
    </recommendedName>
</protein>
<evidence type="ECO:0000313" key="6">
    <source>
        <dbReference type="EMBL" id="VVD04778.1"/>
    </source>
</evidence>
<dbReference type="Gene3D" id="1.20.1250.20">
    <property type="entry name" value="MFS general substrate transporter like domains"/>
    <property type="match status" value="1"/>
</dbReference>
<dbReference type="GO" id="GO:0022857">
    <property type="term" value="F:transmembrane transporter activity"/>
    <property type="evidence" value="ECO:0007669"/>
    <property type="project" value="TreeGrafter"/>
</dbReference>
<dbReference type="GO" id="GO:0016020">
    <property type="term" value="C:membrane"/>
    <property type="evidence" value="ECO:0007669"/>
    <property type="project" value="UniProtKB-SubCell"/>
</dbReference>
<evidence type="ECO:0000256" key="3">
    <source>
        <dbReference type="ARBA" id="ARBA00022989"/>
    </source>
</evidence>
<dbReference type="SUPFAM" id="SSF103473">
    <property type="entry name" value="MFS general substrate transporter"/>
    <property type="match status" value="1"/>
</dbReference>
<accession>A0A5E4R329</accession>
<dbReference type="PANTHER" id="PTHR11662">
    <property type="entry name" value="SOLUTE CARRIER FAMILY 17"/>
    <property type="match status" value="1"/>
</dbReference>
<feature type="transmembrane region" description="Helical" evidence="5">
    <location>
        <begin position="80"/>
        <end position="100"/>
    </location>
</feature>
<dbReference type="AlphaFoldDB" id="A0A5E4R329"/>
<organism evidence="6 7">
    <name type="scientific">Leptidea sinapis</name>
    <dbReference type="NCBI Taxonomy" id="189913"/>
    <lineage>
        <taxon>Eukaryota</taxon>
        <taxon>Metazoa</taxon>
        <taxon>Ecdysozoa</taxon>
        <taxon>Arthropoda</taxon>
        <taxon>Hexapoda</taxon>
        <taxon>Insecta</taxon>
        <taxon>Pterygota</taxon>
        <taxon>Neoptera</taxon>
        <taxon>Endopterygota</taxon>
        <taxon>Lepidoptera</taxon>
        <taxon>Glossata</taxon>
        <taxon>Ditrysia</taxon>
        <taxon>Papilionoidea</taxon>
        <taxon>Pieridae</taxon>
        <taxon>Dismorphiinae</taxon>
        <taxon>Leptidea</taxon>
    </lineage>
</organism>
<dbReference type="PANTHER" id="PTHR11662:SF399">
    <property type="entry name" value="FI19708P1-RELATED"/>
    <property type="match status" value="1"/>
</dbReference>
<dbReference type="InterPro" id="IPR036259">
    <property type="entry name" value="MFS_trans_sf"/>
</dbReference>
<proteinExistence type="predicted"/>
<evidence type="ECO:0000313" key="7">
    <source>
        <dbReference type="Proteomes" id="UP000324832"/>
    </source>
</evidence>
<evidence type="ECO:0000256" key="1">
    <source>
        <dbReference type="ARBA" id="ARBA00004141"/>
    </source>
</evidence>
<keyword evidence="4 5" id="KW-0472">Membrane</keyword>
<dbReference type="GO" id="GO:0006820">
    <property type="term" value="P:monoatomic anion transport"/>
    <property type="evidence" value="ECO:0007669"/>
    <property type="project" value="TreeGrafter"/>
</dbReference>
<name>A0A5E4R329_9NEOP</name>
<dbReference type="InterPro" id="IPR050382">
    <property type="entry name" value="MFS_Na/Anion_cotransporter"/>
</dbReference>
<evidence type="ECO:0000256" key="5">
    <source>
        <dbReference type="SAM" id="Phobius"/>
    </source>
</evidence>
<feature type="transmembrane region" description="Helical" evidence="5">
    <location>
        <begin position="112"/>
        <end position="134"/>
    </location>
</feature>
<comment type="subcellular location">
    <subcellularLocation>
        <location evidence="1">Membrane</location>
        <topology evidence="1">Multi-pass membrane protein</topology>
    </subcellularLocation>
</comment>
<keyword evidence="3 5" id="KW-1133">Transmembrane helix</keyword>
<evidence type="ECO:0008006" key="8">
    <source>
        <dbReference type="Google" id="ProtNLM"/>
    </source>
</evidence>
<keyword evidence="2 5" id="KW-0812">Transmembrane</keyword>
<evidence type="ECO:0000256" key="2">
    <source>
        <dbReference type="ARBA" id="ARBA00022692"/>
    </source>
</evidence>
<gene>
    <name evidence="6" type="ORF">LSINAPIS_LOCUS14462</name>
</gene>
<feature type="transmembrane region" description="Helical" evidence="5">
    <location>
        <begin position="23"/>
        <end position="41"/>
    </location>
</feature>
<evidence type="ECO:0000256" key="4">
    <source>
        <dbReference type="ARBA" id="ARBA00023136"/>
    </source>
</evidence>
<reference evidence="6 7" key="1">
    <citation type="submission" date="2017-07" db="EMBL/GenBank/DDBJ databases">
        <authorList>
            <person name="Talla V."/>
            <person name="Backstrom N."/>
        </authorList>
    </citation>
    <scope>NUCLEOTIDE SEQUENCE [LARGE SCALE GENOMIC DNA]</scope>
</reference>